<dbReference type="PaxDb" id="4113-PGSC0003DMT400062788"/>
<proteinExistence type="predicted"/>
<dbReference type="Gene3D" id="1.10.600.10">
    <property type="entry name" value="Farnesyl Diphosphate Synthase"/>
    <property type="match status" value="1"/>
</dbReference>
<name>M1C9J6_SOLTU</name>
<organism evidence="3 4">
    <name type="scientific">Solanum tuberosum</name>
    <name type="common">Potato</name>
    <dbReference type="NCBI Taxonomy" id="4113"/>
    <lineage>
        <taxon>Eukaryota</taxon>
        <taxon>Viridiplantae</taxon>
        <taxon>Streptophyta</taxon>
        <taxon>Embryophyta</taxon>
        <taxon>Tracheophyta</taxon>
        <taxon>Spermatophyta</taxon>
        <taxon>Magnoliopsida</taxon>
        <taxon>eudicotyledons</taxon>
        <taxon>Gunneridae</taxon>
        <taxon>Pentapetalae</taxon>
        <taxon>asterids</taxon>
        <taxon>lamiids</taxon>
        <taxon>Solanales</taxon>
        <taxon>Solanaceae</taxon>
        <taxon>Solanoideae</taxon>
        <taxon>Solaneae</taxon>
        <taxon>Solanum</taxon>
    </lineage>
</organism>
<accession>M1C9J6</accession>
<dbReference type="Proteomes" id="UP000011115">
    <property type="component" value="Unassembled WGS sequence"/>
</dbReference>
<dbReference type="SUPFAM" id="SSF48576">
    <property type="entry name" value="Terpenoid synthases"/>
    <property type="match status" value="1"/>
</dbReference>
<dbReference type="AlphaFoldDB" id="M1C9J6"/>
<dbReference type="HOGENOM" id="CLU_003125_1_2_1"/>
<dbReference type="Gramene" id="PGSC0003DMT400062788">
    <property type="protein sequence ID" value="PGSC0003DMT400062788"/>
    <property type="gene ID" value="PGSC0003DMG400024440"/>
</dbReference>
<keyword evidence="1" id="KW-0479">Metal-binding</keyword>
<dbReference type="GO" id="GO:0000287">
    <property type="term" value="F:magnesium ion binding"/>
    <property type="evidence" value="ECO:0007669"/>
    <property type="project" value="InterPro"/>
</dbReference>
<dbReference type="InterPro" id="IPR050148">
    <property type="entry name" value="Terpene_synthase-like"/>
</dbReference>
<dbReference type="InterPro" id="IPR005630">
    <property type="entry name" value="Terpene_synthase_metal-bd"/>
</dbReference>
<dbReference type="OMA" id="IMINYAR"/>
<evidence type="ECO:0000313" key="3">
    <source>
        <dbReference type="EnsemblPlants" id="PGSC0003DMT400062788"/>
    </source>
</evidence>
<evidence type="ECO:0000313" key="4">
    <source>
        <dbReference type="Proteomes" id="UP000011115"/>
    </source>
</evidence>
<dbReference type="InterPro" id="IPR008949">
    <property type="entry name" value="Isoprenoid_synthase_dom_sf"/>
</dbReference>
<sequence>MKKLVRAYFQEAKWYHGNTVPRMEEYMKNGIETSVIPNLTAASWLGMGDEATKETFKWIITQPSILIPSSIIARLLNDIVTHEREIERGDVAFGIECYMNEYDATKEEAYMGIRKIIEKNWKDLNQQWLKPITVPRILLMTYSA</sequence>
<dbReference type="EnsemblPlants" id="PGSC0003DMT400062788">
    <property type="protein sequence ID" value="PGSC0003DMT400062788"/>
    <property type="gene ID" value="PGSC0003DMG400024440"/>
</dbReference>
<evidence type="ECO:0000259" key="2">
    <source>
        <dbReference type="Pfam" id="PF03936"/>
    </source>
</evidence>
<dbReference type="PANTHER" id="PTHR31225">
    <property type="entry name" value="OS04G0344100 PROTEIN-RELATED"/>
    <property type="match status" value="1"/>
</dbReference>
<dbReference type="eggNOG" id="ENOG502QUCN">
    <property type="taxonomic scope" value="Eukaryota"/>
</dbReference>
<keyword evidence="4" id="KW-1185">Reference proteome</keyword>
<feature type="domain" description="Terpene synthase metal-binding" evidence="2">
    <location>
        <begin position="1"/>
        <end position="123"/>
    </location>
</feature>
<dbReference type="GO" id="GO:0010333">
    <property type="term" value="F:terpene synthase activity"/>
    <property type="evidence" value="ECO:0007669"/>
    <property type="project" value="InterPro"/>
</dbReference>
<reference evidence="3" key="2">
    <citation type="submission" date="2015-06" db="UniProtKB">
        <authorList>
            <consortium name="EnsemblPlants"/>
        </authorList>
    </citation>
    <scope>IDENTIFICATION</scope>
    <source>
        <strain evidence="3">DM1-3 516 R44</strain>
    </source>
</reference>
<dbReference type="Pfam" id="PF03936">
    <property type="entry name" value="Terpene_synth_C"/>
    <property type="match status" value="1"/>
</dbReference>
<protein>
    <submittedName>
        <fullName evidence="3">Sesquiterpene synthase</fullName>
    </submittedName>
</protein>
<dbReference type="InParanoid" id="M1C9J6"/>
<dbReference type="PANTHER" id="PTHR31225:SF76">
    <property type="entry name" value="SESQUITERPENE SYNTHASE 15"/>
    <property type="match status" value="1"/>
</dbReference>
<dbReference type="GO" id="GO:0016114">
    <property type="term" value="P:terpenoid biosynthetic process"/>
    <property type="evidence" value="ECO:0007669"/>
    <property type="project" value="InterPro"/>
</dbReference>
<evidence type="ECO:0000256" key="1">
    <source>
        <dbReference type="ARBA" id="ARBA00022723"/>
    </source>
</evidence>
<reference evidence="4" key="1">
    <citation type="journal article" date="2011" name="Nature">
        <title>Genome sequence and analysis of the tuber crop potato.</title>
        <authorList>
            <consortium name="The Potato Genome Sequencing Consortium"/>
        </authorList>
    </citation>
    <scope>NUCLEOTIDE SEQUENCE [LARGE SCALE GENOMIC DNA]</scope>
    <source>
        <strain evidence="4">cv. DM1-3 516 R44</strain>
    </source>
</reference>